<proteinExistence type="predicted"/>
<sequence length="349" mass="39333">MHPSVALSTDDTEAWGLPLAGPGLLLDVPREGRWRQPPSLHVEAAPGYRLRLSSGGQPLLWARIDGWWDRCGFLQGNASAPWGLPALSAADVREVTHTPGTDLWWEAWAWRLGRALAQSERSVLHAGRWCLRPLQLTRAVAASRYPISTMEWSFGQPPLSPHSPEGVLRFDRFRVECWGSFGDPSEIRTGAVMPLRAPSPEEDGRVKSWRKRARDGTLPPVLLLYVDLLMKWLVIDGHDRLHAALLEGVTPPLLGLWPVHEVVLPAIPEKYEGVMRAAEHHLRAGATPALVDRVNRMLRVNYAQCRRTTVTRGWPLKGGVDAWRAEVLAWRRWNPFPADSEDWEWFSGR</sequence>
<keyword evidence="2" id="KW-1185">Reference proteome</keyword>
<dbReference type="RefSeq" id="WP_267535972.1">
    <property type="nucleotide sequence ID" value="NZ_JAPNKA010000001.1"/>
</dbReference>
<comment type="caution">
    <text evidence="1">The sequence shown here is derived from an EMBL/GenBank/DDBJ whole genome shotgun (WGS) entry which is preliminary data.</text>
</comment>
<gene>
    <name evidence="1" type="ORF">OV287_21820</name>
</gene>
<accession>A0ABT4A716</accession>
<evidence type="ECO:0000313" key="2">
    <source>
        <dbReference type="Proteomes" id="UP001207654"/>
    </source>
</evidence>
<dbReference type="EMBL" id="JAPNKA010000001">
    <property type="protein sequence ID" value="MCY1077121.1"/>
    <property type="molecule type" value="Genomic_DNA"/>
</dbReference>
<organism evidence="1 2">
    <name type="scientific">Archangium lansingense</name>
    <dbReference type="NCBI Taxonomy" id="2995310"/>
    <lineage>
        <taxon>Bacteria</taxon>
        <taxon>Pseudomonadati</taxon>
        <taxon>Myxococcota</taxon>
        <taxon>Myxococcia</taxon>
        <taxon>Myxococcales</taxon>
        <taxon>Cystobacterineae</taxon>
        <taxon>Archangiaceae</taxon>
        <taxon>Archangium</taxon>
    </lineage>
</organism>
<dbReference type="Proteomes" id="UP001207654">
    <property type="component" value="Unassembled WGS sequence"/>
</dbReference>
<evidence type="ECO:0000313" key="1">
    <source>
        <dbReference type="EMBL" id="MCY1077121.1"/>
    </source>
</evidence>
<name>A0ABT4A716_9BACT</name>
<protein>
    <submittedName>
        <fullName evidence="1">Uncharacterized protein</fullName>
    </submittedName>
</protein>
<reference evidence="1 2" key="1">
    <citation type="submission" date="2022-11" db="EMBL/GenBank/DDBJ databases">
        <title>Minimal conservation of predation-associated metabolite biosynthetic gene clusters underscores biosynthetic potential of Myxococcota including descriptions for ten novel species: Archangium lansinium sp. nov., Myxococcus landrumus sp. nov., Nannocystis bai.</title>
        <authorList>
            <person name="Ahearne A."/>
            <person name="Stevens C."/>
            <person name="Phillips K."/>
        </authorList>
    </citation>
    <scope>NUCLEOTIDE SEQUENCE [LARGE SCALE GENOMIC DNA]</scope>
    <source>
        <strain evidence="1 2">MIWBW</strain>
    </source>
</reference>